<dbReference type="GeneID" id="17960161"/>
<proteinExistence type="predicted"/>
<dbReference type="Proteomes" id="UP000017648">
    <property type="component" value="Segment"/>
</dbReference>
<evidence type="ECO:0000256" key="1">
    <source>
        <dbReference type="SAM" id="Coils"/>
    </source>
</evidence>
<protein>
    <submittedName>
        <fullName evidence="2">Uncharacterized protein</fullName>
    </submittedName>
</protein>
<organismHost>
    <name type="scientific">Bacillus subtilis</name>
    <dbReference type="NCBI Taxonomy" id="1423"/>
</organismHost>
<evidence type="ECO:0000313" key="3">
    <source>
        <dbReference type="Proteomes" id="UP000017648"/>
    </source>
</evidence>
<reference evidence="2 3" key="1">
    <citation type="journal article" date="2013" name="Genome Announc.">
        <title>Complete Genome of Bacillus subtilis Myophage Grass.</title>
        <authorList>
            <person name="Miller S.Y."/>
            <person name="Colquhoun J.M."/>
            <person name="Perl A.L."/>
            <person name="Chamakura K.R."/>
            <person name="Kuty Everett G.F."/>
        </authorList>
    </citation>
    <scope>NUCLEOTIDE SEQUENCE [LARGE SCALE GENOMIC DNA]</scope>
</reference>
<evidence type="ECO:0000313" key="2">
    <source>
        <dbReference type="EMBL" id="AGY47502.1"/>
    </source>
</evidence>
<accession>U5PY73</accession>
<feature type="coiled-coil region" evidence="1">
    <location>
        <begin position="10"/>
        <end position="70"/>
    </location>
</feature>
<dbReference type="RefSeq" id="YP_008771603.1">
    <property type="nucleotide sequence ID" value="NC_022771.1"/>
</dbReference>
<keyword evidence="1" id="KW-0175">Coiled coil</keyword>
<keyword evidence="3" id="KW-1185">Reference proteome</keyword>
<name>U5PY73_BPGRA</name>
<sequence length="70" mass="8201">MNALQALYQLNHLTALIEALRISVEHLNKQAKDYDYRELYTHVDHISKHIEELTAQETALRNKLMALKLD</sequence>
<gene>
    <name evidence="2" type="ORF">Grass_237</name>
</gene>
<dbReference type="EMBL" id="KF669652">
    <property type="protein sequence ID" value="AGY47502.1"/>
    <property type="molecule type" value="Genomic_DNA"/>
</dbReference>
<organism evidence="2 3">
    <name type="scientific">Bacillus phage Grass</name>
    <dbReference type="NCBI Taxonomy" id="1406785"/>
    <lineage>
        <taxon>Viruses</taxon>
        <taxon>Duplodnaviria</taxon>
        <taxon>Heunggongvirae</taxon>
        <taxon>Uroviricota</taxon>
        <taxon>Caudoviricetes</taxon>
        <taxon>Herelleviridae</taxon>
        <taxon>Bastillevirinae</taxon>
        <taxon>Nitunavirus</taxon>
        <taxon>Nitunavirus grass</taxon>
    </lineage>
</organism>
<dbReference type="KEGG" id="vg:17960161"/>